<evidence type="ECO:0000256" key="5">
    <source>
        <dbReference type="ARBA" id="ARBA00022729"/>
    </source>
</evidence>
<dbReference type="GO" id="GO:0009279">
    <property type="term" value="C:cell outer membrane"/>
    <property type="evidence" value="ECO:0007669"/>
    <property type="project" value="UniProtKB-SubCell"/>
</dbReference>
<evidence type="ECO:0000256" key="10">
    <source>
        <dbReference type="PROSITE-ProRule" id="PRU01360"/>
    </source>
</evidence>
<feature type="domain" description="TonB-dependent receptor plug" evidence="13">
    <location>
        <begin position="53"/>
        <end position="158"/>
    </location>
</feature>
<dbReference type="PROSITE" id="PS52016">
    <property type="entry name" value="TONB_DEPENDENT_REC_3"/>
    <property type="match status" value="1"/>
</dbReference>
<dbReference type="AlphaFoldDB" id="A0AAE3UIV8"/>
<keyword evidence="2 10" id="KW-0813">Transport</keyword>
<organism evidence="14 15">
    <name type="scientific">Xanthocytophaga agilis</name>
    <dbReference type="NCBI Taxonomy" id="3048010"/>
    <lineage>
        <taxon>Bacteria</taxon>
        <taxon>Pseudomonadati</taxon>
        <taxon>Bacteroidota</taxon>
        <taxon>Cytophagia</taxon>
        <taxon>Cytophagales</taxon>
        <taxon>Rhodocytophagaceae</taxon>
        <taxon>Xanthocytophaga</taxon>
    </lineage>
</organism>
<dbReference type="Pfam" id="PF00593">
    <property type="entry name" value="TonB_dep_Rec_b-barrel"/>
    <property type="match status" value="1"/>
</dbReference>
<dbReference type="InterPro" id="IPR039426">
    <property type="entry name" value="TonB-dep_rcpt-like"/>
</dbReference>
<keyword evidence="6 11" id="KW-0798">TonB box</keyword>
<proteinExistence type="inferred from homology"/>
<dbReference type="InterPro" id="IPR037066">
    <property type="entry name" value="Plug_dom_sf"/>
</dbReference>
<dbReference type="EMBL" id="JASJOU010000014">
    <property type="protein sequence ID" value="MDJ1504962.1"/>
    <property type="molecule type" value="Genomic_DNA"/>
</dbReference>
<comment type="subcellular location">
    <subcellularLocation>
        <location evidence="1 10">Cell outer membrane</location>
        <topology evidence="1 10">Multi-pass membrane protein</topology>
    </subcellularLocation>
</comment>
<protein>
    <submittedName>
        <fullName evidence="14">TonB-dependent receptor</fullName>
    </submittedName>
</protein>
<dbReference type="Proteomes" id="UP001232063">
    <property type="component" value="Unassembled WGS sequence"/>
</dbReference>
<dbReference type="GO" id="GO:0015344">
    <property type="term" value="F:siderophore uptake transmembrane transporter activity"/>
    <property type="evidence" value="ECO:0007669"/>
    <property type="project" value="TreeGrafter"/>
</dbReference>
<evidence type="ECO:0000256" key="2">
    <source>
        <dbReference type="ARBA" id="ARBA00022448"/>
    </source>
</evidence>
<evidence type="ECO:0000256" key="6">
    <source>
        <dbReference type="ARBA" id="ARBA00023077"/>
    </source>
</evidence>
<dbReference type="Pfam" id="PF07715">
    <property type="entry name" value="Plug"/>
    <property type="match status" value="1"/>
</dbReference>
<name>A0AAE3UIV8_9BACT</name>
<evidence type="ECO:0000313" key="15">
    <source>
        <dbReference type="Proteomes" id="UP001232063"/>
    </source>
</evidence>
<keyword evidence="4 10" id="KW-0812">Transmembrane</keyword>
<keyword evidence="15" id="KW-1185">Reference proteome</keyword>
<keyword evidence="3 10" id="KW-1134">Transmembrane beta strand</keyword>
<dbReference type="PANTHER" id="PTHR30069:SF29">
    <property type="entry name" value="HEMOGLOBIN AND HEMOGLOBIN-HAPTOGLOBIN-BINDING PROTEIN 1-RELATED"/>
    <property type="match status" value="1"/>
</dbReference>
<keyword evidence="7 10" id="KW-0472">Membrane</keyword>
<keyword evidence="5" id="KW-0732">Signal</keyword>
<dbReference type="InterPro" id="IPR000531">
    <property type="entry name" value="Beta-barrel_TonB"/>
</dbReference>
<comment type="similarity">
    <text evidence="10 11">Belongs to the TonB-dependent receptor family.</text>
</comment>
<dbReference type="InterPro" id="IPR036942">
    <property type="entry name" value="Beta-barrel_TonB_sf"/>
</dbReference>
<evidence type="ECO:0000259" key="13">
    <source>
        <dbReference type="Pfam" id="PF07715"/>
    </source>
</evidence>
<dbReference type="Gene3D" id="2.40.170.20">
    <property type="entry name" value="TonB-dependent receptor, beta-barrel domain"/>
    <property type="match status" value="1"/>
</dbReference>
<comment type="caution">
    <text evidence="14">The sequence shown here is derived from an EMBL/GenBank/DDBJ whole genome shotgun (WGS) entry which is preliminary data.</text>
</comment>
<evidence type="ECO:0000256" key="11">
    <source>
        <dbReference type="RuleBase" id="RU003357"/>
    </source>
</evidence>
<reference evidence="14" key="1">
    <citation type="submission" date="2023-05" db="EMBL/GenBank/DDBJ databases">
        <authorList>
            <person name="Zhang X."/>
        </authorList>
    </citation>
    <scope>NUCLEOTIDE SEQUENCE</scope>
    <source>
        <strain evidence="14">BD1B2-1</strain>
    </source>
</reference>
<evidence type="ECO:0000313" key="14">
    <source>
        <dbReference type="EMBL" id="MDJ1504962.1"/>
    </source>
</evidence>
<evidence type="ECO:0000256" key="7">
    <source>
        <dbReference type="ARBA" id="ARBA00023136"/>
    </source>
</evidence>
<dbReference type="RefSeq" id="WP_314516687.1">
    <property type="nucleotide sequence ID" value="NZ_JASJOU010000014.1"/>
</dbReference>
<dbReference type="SUPFAM" id="SSF56935">
    <property type="entry name" value="Porins"/>
    <property type="match status" value="1"/>
</dbReference>
<feature type="domain" description="TonB-dependent receptor-like beta-barrel" evidence="12">
    <location>
        <begin position="206"/>
        <end position="704"/>
    </location>
</feature>
<evidence type="ECO:0000256" key="9">
    <source>
        <dbReference type="ARBA" id="ARBA00023237"/>
    </source>
</evidence>
<dbReference type="CDD" id="cd01347">
    <property type="entry name" value="ligand_gated_channel"/>
    <property type="match status" value="1"/>
</dbReference>
<gene>
    <name evidence="14" type="ORF">QNI22_30140</name>
</gene>
<sequence length="730" mass="81150">MNLRLSIILFIFAVILFLVTVQSGIAQQQVADSIRSYQLKETVVTATRSSIEKERIPQQIDIISQRDIKQTSFIDAIDLVKKNSSVSVLQYPGLLGGVSIRGFRPQFSGINQRTLLLIDGRPAGTVNLATIDPGSIERIEVLKGPASALYGAQAMGGVVNVITRKSTDKIHSSLLADYGSYSSLRIGGQTGGNLTEKLDFDLSFQSFSRNDDYKTGKDNWLRNALHGGTAIKYYIKQPATEINDSRGDGIRRDYTQLSYYSGSLRAGYQLTSNWRLDVRGERFLARGIESPSDIEYGNTQPSTKDIGRANGEVSLAGTMGIHQLSLKGYTAQETSDNYTLENNGVKIPPYRSYQSQSSWKGIQVKDVLKLGIHQLTLGIDYTSVSIQTHSYSNDTTETRPYSPNYALRSTAIYAQGQFFFLSNRLTVTPGLRFDRITFDVKTTPLLTTYTPGKETNPFLSPSLGAQYQIIEPLKVHATIGRAFVTPDAYQVAGFSQSGSNKSVAITQGNPDLTNENSITWDAGIRFVKPAIGLTADITYFSTVVQDRITSRTTRYTTPEFTTSGDTVKSRTTYVNANKGEIRGLEAEVAYDFGALKEYAYSLRVFANATSISYAKEITVATDGTTTRKDIYNVASLTMNYGIEYNNLKGASLRLSGRYVGHRKDTDYNDLLYPEIQYPVFMVIDMAASYTYAHQHTISLLVNNLTDENYYEKRGYNMPGRNFTLRYSFTF</sequence>
<evidence type="ECO:0000256" key="4">
    <source>
        <dbReference type="ARBA" id="ARBA00022692"/>
    </source>
</evidence>
<dbReference type="PANTHER" id="PTHR30069">
    <property type="entry name" value="TONB-DEPENDENT OUTER MEMBRANE RECEPTOR"/>
    <property type="match status" value="1"/>
</dbReference>
<evidence type="ECO:0000256" key="3">
    <source>
        <dbReference type="ARBA" id="ARBA00022452"/>
    </source>
</evidence>
<evidence type="ECO:0000259" key="12">
    <source>
        <dbReference type="Pfam" id="PF00593"/>
    </source>
</evidence>
<dbReference type="InterPro" id="IPR012910">
    <property type="entry name" value="Plug_dom"/>
</dbReference>
<evidence type="ECO:0000256" key="1">
    <source>
        <dbReference type="ARBA" id="ARBA00004571"/>
    </source>
</evidence>
<evidence type="ECO:0000256" key="8">
    <source>
        <dbReference type="ARBA" id="ARBA00023170"/>
    </source>
</evidence>
<dbReference type="Gene3D" id="2.170.130.10">
    <property type="entry name" value="TonB-dependent receptor, plug domain"/>
    <property type="match status" value="1"/>
</dbReference>
<keyword evidence="9 10" id="KW-0998">Cell outer membrane</keyword>
<dbReference type="GO" id="GO:0044718">
    <property type="term" value="P:siderophore transmembrane transport"/>
    <property type="evidence" value="ECO:0007669"/>
    <property type="project" value="TreeGrafter"/>
</dbReference>
<keyword evidence="8 14" id="KW-0675">Receptor</keyword>
<accession>A0AAE3UIV8</accession>